<dbReference type="InterPro" id="IPR009003">
    <property type="entry name" value="Peptidase_S1_PA"/>
</dbReference>
<sequence>MSWRGRKLLGSYSCLVVLLIKFWCFTVISAEEGNFDHLIIDSPQQPDQIDQTDAASNAYEARTYTQPCSGLSQCVPLSECSSMFVSIAKSCYSGDRSMFCGGSDDVPHVCCPSSPLERNQVCGKSLVQGQFYRGLGTFPFIARIGFKNVNTGSIAYPCAGSIISRRVILTAAHCALAKADGHRLSSVRVGEYDLSTDPDCATTGFCAPRSINHAISHVVVHPDYKPGQYHHDIALLVLKTPLNYSVACQPICLMTSRTDLVIGKRATIAGWGKVSTSTKRSSEMQYMDIPLTAWDMCLRVYGSTGALDSPNSVDGQWMCAGGEGKDVCQGFGGAPLFIMQDGMYSQIGIMSFGSDNCGGVRIPSVYISIAHFADWIHDNTPIE</sequence>
<dbReference type="Proteomes" id="UP000594454">
    <property type="component" value="Chromosome 3"/>
</dbReference>
<dbReference type="GO" id="GO:0006508">
    <property type="term" value="P:proteolysis"/>
    <property type="evidence" value="ECO:0007669"/>
    <property type="project" value="InterPro"/>
</dbReference>
<evidence type="ECO:0000256" key="6">
    <source>
        <dbReference type="ARBA" id="ARBA00024195"/>
    </source>
</evidence>
<keyword evidence="5" id="KW-0325">Glycoprotein</keyword>
<dbReference type="Pfam" id="PF00089">
    <property type="entry name" value="Trypsin"/>
    <property type="match status" value="1"/>
</dbReference>
<keyword evidence="10" id="KW-1185">Reference proteome</keyword>
<gene>
    <name evidence="9" type="ORF">HERILL_LOCUS9096</name>
</gene>
<dbReference type="InterPro" id="IPR018114">
    <property type="entry name" value="TRYPSIN_HIS"/>
</dbReference>
<evidence type="ECO:0000313" key="9">
    <source>
        <dbReference type="EMBL" id="CAD7086315.1"/>
    </source>
</evidence>
<keyword evidence="4" id="KW-1015">Disulfide bond</keyword>
<evidence type="ECO:0000256" key="4">
    <source>
        <dbReference type="ARBA" id="ARBA00023157"/>
    </source>
</evidence>
<reference evidence="9 10" key="1">
    <citation type="submission" date="2020-11" db="EMBL/GenBank/DDBJ databases">
        <authorList>
            <person name="Wallbank WR R."/>
            <person name="Pardo Diaz C."/>
            <person name="Kozak K."/>
            <person name="Martin S."/>
            <person name="Jiggins C."/>
            <person name="Moest M."/>
            <person name="Warren A I."/>
            <person name="Generalovic N T."/>
            <person name="Byers J.R.P. K."/>
            <person name="Montejo-Kovacevich G."/>
            <person name="Yen C E."/>
        </authorList>
    </citation>
    <scope>NUCLEOTIDE SEQUENCE [LARGE SCALE GENOMIC DNA]</scope>
</reference>
<dbReference type="GO" id="GO:0004252">
    <property type="term" value="F:serine-type endopeptidase activity"/>
    <property type="evidence" value="ECO:0007669"/>
    <property type="project" value="InterPro"/>
</dbReference>
<keyword evidence="1 7" id="KW-0732">Signal</keyword>
<dbReference type="InterPro" id="IPR051333">
    <property type="entry name" value="CLIP_Serine_Protease"/>
</dbReference>
<dbReference type="FunFam" id="2.40.10.10:FF:000028">
    <property type="entry name" value="Serine protease easter"/>
    <property type="match status" value="1"/>
</dbReference>
<keyword evidence="2" id="KW-0106">Calcium</keyword>
<dbReference type="PROSITE" id="PS50240">
    <property type="entry name" value="TRYPSIN_DOM"/>
    <property type="match status" value="1"/>
</dbReference>
<dbReference type="OrthoDB" id="40021at2759"/>
<proteinExistence type="inferred from homology"/>
<evidence type="ECO:0000256" key="1">
    <source>
        <dbReference type="ARBA" id="ARBA00022729"/>
    </source>
</evidence>
<dbReference type="OMA" id="AHFSEWI"/>
<dbReference type="InParanoid" id="A0A7R8UT91"/>
<dbReference type="PANTHER" id="PTHR24260:SF145">
    <property type="entry name" value="FI17609P1-RELATED"/>
    <property type="match status" value="1"/>
</dbReference>
<protein>
    <recommendedName>
        <fullName evidence="8">Peptidase S1 domain-containing protein</fullName>
    </recommendedName>
</protein>
<feature type="chain" id="PRO_5030918623" description="Peptidase S1 domain-containing protein" evidence="7">
    <location>
        <begin position="31"/>
        <end position="383"/>
    </location>
</feature>
<evidence type="ECO:0000313" key="10">
    <source>
        <dbReference type="Proteomes" id="UP000594454"/>
    </source>
</evidence>
<organism evidence="9 10">
    <name type="scientific">Hermetia illucens</name>
    <name type="common">Black soldier fly</name>
    <dbReference type="NCBI Taxonomy" id="343691"/>
    <lineage>
        <taxon>Eukaryota</taxon>
        <taxon>Metazoa</taxon>
        <taxon>Ecdysozoa</taxon>
        <taxon>Arthropoda</taxon>
        <taxon>Hexapoda</taxon>
        <taxon>Insecta</taxon>
        <taxon>Pterygota</taxon>
        <taxon>Neoptera</taxon>
        <taxon>Endopterygota</taxon>
        <taxon>Diptera</taxon>
        <taxon>Brachycera</taxon>
        <taxon>Stratiomyomorpha</taxon>
        <taxon>Stratiomyidae</taxon>
        <taxon>Hermetiinae</taxon>
        <taxon>Hermetia</taxon>
    </lineage>
</organism>
<evidence type="ECO:0000256" key="3">
    <source>
        <dbReference type="ARBA" id="ARBA00023145"/>
    </source>
</evidence>
<dbReference type="InterPro" id="IPR001254">
    <property type="entry name" value="Trypsin_dom"/>
</dbReference>
<dbReference type="SUPFAM" id="SSF50494">
    <property type="entry name" value="Trypsin-like serine proteases"/>
    <property type="match status" value="1"/>
</dbReference>
<feature type="signal peptide" evidence="7">
    <location>
        <begin position="1"/>
        <end position="30"/>
    </location>
</feature>
<dbReference type="Gene3D" id="2.40.10.10">
    <property type="entry name" value="Trypsin-like serine proteases"/>
    <property type="match status" value="2"/>
</dbReference>
<dbReference type="CDD" id="cd00190">
    <property type="entry name" value="Tryp_SPc"/>
    <property type="match status" value="1"/>
</dbReference>
<dbReference type="SMART" id="SM00020">
    <property type="entry name" value="Tryp_SPc"/>
    <property type="match status" value="1"/>
</dbReference>
<evidence type="ECO:0000256" key="5">
    <source>
        <dbReference type="ARBA" id="ARBA00023180"/>
    </source>
</evidence>
<evidence type="ECO:0000256" key="7">
    <source>
        <dbReference type="SAM" id="SignalP"/>
    </source>
</evidence>
<dbReference type="InterPro" id="IPR043504">
    <property type="entry name" value="Peptidase_S1_PA_chymotrypsin"/>
</dbReference>
<dbReference type="PRINTS" id="PR00722">
    <property type="entry name" value="CHYMOTRYPSIN"/>
</dbReference>
<keyword evidence="3" id="KW-0865">Zymogen</keyword>
<evidence type="ECO:0000256" key="2">
    <source>
        <dbReference type="ARBA" id="ARBA00022837"/>
    </source>
</evidence>
<comment type="similarity">
    <text evidence="6">Belongs to the peptidase S1 family. CLIP subfamily.</text>
</comment>
<dbReference type="PANTHER" id="PTHR24260">
    <property type="match status" value="1"/>
</dbReference>
<dbReference type="AlphaFoldDB" id="A0A7R8UT91"/>
<dbReference type="PROSITE" id="PS00134">
    <property type="entry name" value="TRYPSIN_HIS"/>
    <property type="match status" value="1"/>
</dbReference>
<dbReference type="InterPro" id="IPR001314">
    <property type="entry name" value="Peptidase_S1A"/>
</dbReference>
<dbReference type="EMBL" id="LR899011">
    <property type="protein sequence ID" value="CAD7086315.1"/>
    <property type="molecule type" value="Genomic_DNA"/>
</dbReference>
<name>A0A7R8UT91_HERIL</name>
<feature type="domain" description="Peptidase S1" evidence="8">
    <location>
        <begin position="126"/>
        <end position="381"/>
    </location>
</feature>
<evidence type="ECO:0000259" key="8">
    <source>
        <dbReference type="PROSITE" id="PS50240"/>
    </source>
</evidence>
<accession>A0A7R8UT91</accession>